<reference evidence="2 3" key="1">
    <citation type="submission" date="2024-06" db="EMBL/GenBank/DDBJ databases">
        <title>Genomics of switchgrass bacterial isolates.</title>
        <authorList>
            <person name="Shade A."/>
        </authorList>
    </citation>
    <scope>NUCLEOTIDE SEQUENCE [LARGE SCALE GENOMIC DNA]</scope>
    <source>
        <strain evidence="2 3">PvP084</strain>
    </source>
</reference>
<evidence type="ECO:0000313" key="3">
    <source>
        <dbReference type="Proteomes" id="UP001549119"/>
    </source>
</evidence>
<evidence type="ECO:0000313" key="2">
    <source>
        <dbReference type="EMBL" id="MET3864595.1"/>
    </source>
</evidence>
<dbReference type="Pfam" id="PF17036">
    <property type="entry name" value="CBP_BcsS"/>
    <property type="match status" value="1"/>
</dbReference>
<feature type="signal peptide" evidence="1">
    <location>
        <begin position="1"/>
        <end position="33"/>
    </location>
</feature>
<dbReference type="Proteomes" id="UP001549119">
    <property type="component" value="Unassembled WGS sequence"/>
</dbReference>
<gene>
    <name evidence="2" type="ORF">ABIC20_001904</name>
</gene>
<feature type="chain" id="PRO_5046671490" description="Cellulose biosynthesis protein BcsS" evidence="1">
    <location>
        <begin position="34"/>
        <end position="241"/>
    </location>
</feature>
<protein>
    <recommendedName>
        <fullName evidence="4">Cellulose biosynthesis protein BcsS</fullName>
    </recommendedName>
</protein>
<dbReference type="InterPro" id="IPR031485">
    <property type="entry name" value="CBP_BcsS"/>
</dbReference>
<proteinExistence type="predicted"/>
<name>A0ABV2NDN9_9HYPH</name>
<evidence type="ECO:0008006" key="4">
    <source>
        <dbReference type="Google" id="ProtNLM"/>
    </source>
</evidence>
<sequence length="241" mass="25348">MSSQRPAPKLALCGPVLATLLSGLVGSTSPVGAGEIDTLLFGSLDAGSDTFLTVGAKAGLTSLEQDGFAALASVGGGRRTERGPDGPRARYTVAAAALAGYQWFFDWGAVAAFAGPETAREMLIAGPQFDALPTRYGLRLHGEVWARPTEATLLQASAVAGSARDSLWARLAWGYRLWETYLGPEAALYADGSGYAKWSLGLHGTDFALGRYNFRASAGLQSERGRGRACPYLTLSVWSPL</sequence>
<evidence type="ECO:0000256" key="1">
    <source>
        <dbReference type="SAM" id="SignalP"/>
    </source>
</evidence>
<comment type="caution">
    <text evidence="2">The sequence shown here is derived from an EMBL/GenBank/DDBJ whole genome shotgun (WGS) entry which is preliminary data.</text>
</comment>
<keyword evidence="3" id="KW-1185">Reference proteome</keyword>
<keyword evidence="1" id="KW-0732">Signal</keyword>
<dbReference type="RefSeq" id="WP_052516991.1">
    <property type="nucleotide sequence ID" value="NZ_CP090579.1"/>
</dbReference>
<accession>A0ABV2NDN9</accession>
<organism evidence="2 3">
    <name type="scientific">Methylobacterium radiotolerans</name>
    <dbReference type="NCBI Taxonomy" id="31998"/>
    <lineage>
        <taxon>Bacteria</taxon>
        <taxon>Pseudomonadati</taxon>
        <taxon>Pseudomonadota</taxon>
        <taxon>Alphaproteobacteria</taxon>
        <taxon>Hyphomicrobiales</taxon>
        <taxon>Methylobacteriaceae</taxon>
        <taxon>Methylobacterium</taxon>
    </lineage>
</organism>
<dbReference type="EMBL" id="JBEPNW010000002">
    <property type="protein sequence ID" value="MET3864595.1"/>
    <property type="molecule type" value="Genomic_DNA"/>
</dbReference>